<dbReference type="Proteomes" id="UP000238479">
    <property type="component" value="Chromosome 4"/>
</dbReference>
<sequence length="79" mass="9197">MMKSFCGNEVPTKYHRTNELKAFNDTKEGVKGLFDAGISEIPRIFCHPHDEYSIKQYLLFRGSLVYQYSHRPQSSPRSN</sequence>
<name>A0A2P6QQM6_ROSCH</name>
<keyword evidence="2" id="KW-1185">Reference proteome</keyword>
<comment type="caution">
    <text evidence="1">The sequence shown here is derived from an EMBL/GenBank/DDBJ whole genome shotgun (WGS) entry which is preliminary data.</text>
</comment>
<reference evidence="1 2" key="1">
    <citation type="journal article" date="2018" name="Nat. Genet.">
        <title>The Rosa genome provides new insights in the design of modern roses.</title>
        <authorList>
            <person name="Bendahmane M."/>
        </authorList>
    </citation>
    <scope>NUCLEOTIDE SEQUENCE [LARGE SCALE GENOMIC DNA]</scope>
    <source>
        <strain evidence="2">cv. Old Blush</strain>
    </source>
</reference>
<dbReference type="EMBL" id="PDCK01000042">
    <property type="protein sequence ID" value="PRQ36484.1"/>
    <property type="molecule type" value="Genomic_DNA"/>
</dbReference>
<evidence type="ECO:0000313" key="1">
    <source>
        <dbReference type="EMBL" id="PRQ36484.1"/>
    </source>
</evidence>
<gene>
    <name evidence="1" type="ORF">RchiOBHm_Chr4g0392061</name>
</gene>
<proteinExistence type="predicted"/>
<protein>
    <submittedName>
        <fullName evidence="1">Uncharacterized protein</fullName>
    </submittedName>
</protein>
<evidence type="ECO:0000313" key="2">
    <source>
        <dbReference type="Proteomes" id="UP000238479"/>
    </source>
</evidence>
<accession>A0A2P6QQM6</accession>
<organism evidence="1 2">
    <name type="scientific">Rosa chinensis</name>
    <name type="common">China rose</name>
    <dbReference type="NCBI Taxonomy" id="74649"/>
    <lineage>
        <taxon>Eukaryota</taxon>
        <taxon>Viridiplantae</taxon>
        <taxon>Streptophyta</taxon>
        <taxon>Embryophyta</taxon>
        <taxon>Tracheophyta</taxon>
        <taxon>Spermatophyta</taxon>
        <taxon>Magnoliopsida</taxon>
        <taxon>eudicotyledons</taxon>
        <taxon>Gunneridae</taxon>
        <taxon>Pentapetalae</taxon>
        <taxon>rosids</taxon>
        <taxon>fabids</taxon>
        <taxon>Rosales</taxon>
        <taxon>Rosaceae</taxon>
        <taxon>Rosoideae</taxon>
        <taxon>Rosoideae incertae sedis</taxon>
        <taxon>Rosa</taxon>
    </lineage>
</organism>
<dbReference type="AlphaFoldDB" id="A0A2P6QQM6"/>
<dbReference type="Gramene" id="PRQ36484">
    <property type="protein sequence ID" value="PRQ36484"/>
    <property type="gene ID" value="RchiOBHm_Chr4g0392061"/>
</dbReference>